<dbReference type="Proteomes" id="UP000298324">
    <property type="component" value="Unassembled WGS sequence"/>
</dbReference>
<comment type="caution">
    <text evidence="1">The sequence shown here is derived from an EMBL/GenBank/DDBJ whole genome shotgun (WGS) entry which is preliminary data.</text>
</comment>
<dbReference type="EMBL" id="QFGA01000005">
    <property type="protein sequence ID" value="TEB04074.1"/>
    <property type="molecule type" value="Genomic_DNA"/>
</dbReference>
<evidence type="ECO:0008006" key="3">
    <source>
        <dbReference type="Google" id="ProtNLM"/>
    </source>
</evidence>
<dbReference type="AlphaFoldDB" id="A0A4Y7R4W3"/>
<evidence type="ECO:0000313" key="1">
    <source>
        <dbReference type="EMBL" id="TEB04074.1"/>
    </source>
</evidence>
<accession>A0A4Y7R4W3</accession>
<keyword evidence="2" id="KW-1185">Reference proteome</keyword>
<evidence type="ECO:0000313" key="2">
    <source>
        <dbReference type="Proteomes" id="UP000298324"/>
    </source>
</evidence>
<dbReference type="RefSeq" id="WP_190259604.1">
    <property type="nucleotide sequence ID" value="NZ_QFGA01000005.1"/>
</dbReference>
<organism evidence="1 2">
    <name type="scientific">Pelotomaculum schinkii</name>
    <dbReference type="NCBI Taxonomy" id="78350"/>
    <lineage>
        <taxon>Bacteria</taxon>
        <taxon>Bacillati</taxon>
        <taxon>Bacillota</taxon>
        <taxon>Clostridia</taxon>
        <taxon>Eubacteriales</taxon>
        <taxon>Desulfotomaculaceae</taxon>
        <taxon>Pelotomaculum</taxon>
    </lineage>
</organism>
<protein>
    <recommendedName>
        <fullName evidence="3">PIN domain-containing protein</fullName>
    </recommendedName>
</protein>
<name>A0A4Y7R4W3_9FIRM</name>
<reference evidence="1 2" key="1">
    <citation type="journal article" date="2018" name="Environ. Microbiol.">
        <title>Novel energy conservation strategies and behaviour of Pelotomaculum schinkii driving syntrophic propionate catabolism.</title>
        <authorList>
            <person name="Hidalgo-Ahumada C.A.P."/>
            <person name="Nobu M.K."/>
            <person name="Narihiro T."/>
            <person name="Tamaki H."/>
            <person name="Liu W.T."/>
            <person name="Kamagata Y."/>
            <person name="Stams A.J.M."/>
            <person name="Imachi H."/>
            <person name="Sousa D.Z."/>
        </authorList>
    </citation>
    <scope>NUCLEOTIDE SEQUENCE [LARGE SCALE GENOMIC DNA]</scope>
    <source>
        <strain evidence="1 2">HH</strain>
    </source>
</reference>
<proteinExistence type="predicted"/>
<sequence>MSIGFKPFYALHLASAESVVAEVLLTTDDKFLSKAKRNKNKLRVRVENPVIWFLEVIQIADSNDES</sequence>
<gene>
    <name evidence="1" type="ORF">Psch_04203</name>
</gene>